<keyword evidence="1" id="KW-0812">Transmembrane</keyword>
<keyword evidence="4" id="KW-1185">Reference proteome</keyword>
<organism evidence="2">
    <name type="scientific">Hexamita inflata</name>
    <dbReference type="NCBI Taxonomy" id="28002"/>
    <lineage>
        <taxon>Eukaryota</taxon>
        <taxon>Metamonada</taxon>
        <taxon>Diplomonadida</taxon>
        <taxon>Hexamitidae</taxon>
        <taxon>Hexamitinae</taxon>
        <taxon>Hexamita</taxon>
    </lineage>
</organism>
<dbReference type="Proteomes" id="UP001642409">
    <property type="component" value="Unassembled WGS sequence"/>
</dbReference>
<evidence type="ECO:0008006" key="5">
    <source>
        <dbReference type="Google" id="ProtNLM"/>
    </source>
</evidence>
<dbReference type="EMBL" id="CATOUU010000789">
    <property type="protein sequence ID" value="CAI9948575.1"/>
    <property type="molecule type" value="Genomic_DNA"/>
</dbReference>
<evidence type="ECO:0000256" key="1">
    <source>
        <dbReference type="SAM" id="Phobius"/>
    </source>
</evidence>
<accession>A0AA86QAJ8</accession>
<keyword evidence="1" id="KW-0472">Membrane</keyword>
<comment type="caution">
    <text evidence="2">The sequence shown here is derived from an EMBL/GenBank/DDBJ whole genome shotgun (WGS) entry which is preliminary data.</text>
</comment>
<reference evidence="3 4" key="2">
    <citation type="submission" date="2024-07" db="EMBL/GenBank/DDBJ databases">
        <authorList>
            <person name="Akdeniz Z."/>
        </authorList>
    </citation>
    <scope>NUCLEOTIDE SEQUENCE [LARGE SCALE GENOMIC DNA]</scope>
</reference>
<evidence type="ECO:0000313" key="3">
    <source>
        <dbReference type="EMBL" id="CAL6049678.1"/>
    </source>
</evidence>
<dbReference type="AlphaFoldDB" id="A0AA86QAJ8"/>
<reference evidence="2" key="1">
    <citation type="submission" date="2023-06" db="EMBL/GenBank/DDBJ databases">
        <authorList>
            <person name="Kurt Z."/>
        </authorList>
    </citation>
    <scope>NUCLEOTIDE SEQUENCE</scope>
</reference>
<evidence type="ECO:0000313" key="4">
    <source>
        <dbReference type="Proteomes" id="UP001642409"/>
    </source>
</evidence>
<protein>
    <recommendedName>
        <fullName evidence="5">Transmembrane protein</fullName>
    </recommendedName>
</protein>
<proteinExistence type="predicted"/>
<gene>
    <name evidence="2" type="ORF">HINF_LOCUS36220</name>
    <name evidence="3" type="ORF">HINF_LOCUS43524</name>
</gene>
<dbReference type="EMBL" id="CAXDID020000181">
    <property type="protein sequence ID" value="CAL6049678.1"/>
    <property type="molecule type" value="Genomic_DNA"/>
</dbReference>
<feature type="transmembrane region" description="Helical" evidence="1">
    <location>
        <begin position="279"/>
        <end position="301"/>
    </location>
</feature>
<keyword evidence="1" id="KW-1133">Transmembrane helix</keyword>
<name>A0AA86QAJ8_9EUKA</name>
<evidence type="ECO:0000313" key="2">
    <source>
        <dbReference type="EMBL" id="CAI9948575.1"/>
    </source>
</evidence>
<sequence>MNLTLLTSIQNIYYQKPFQIYAPLNANFPITNASTQPKITYLARYSDKDIYQIKFDKLSETVEISVQIGAETLKRIVYVSDIELNPIQLTNIQYSKGISLCYQNYWCDSQSDAMMNQIVQQQAKIAIQSQNTFQKRQQLNATDFDKQWKKIQDIQFLAAEIAYCMSCQQKLDTLNNEVQISKQSADILINQIQQVFQINSEQAEELSLSLLSAYNDFNWFPFIASGTSDFDQSRQAQKTFKFKQNGIRIDKLIDTIINSNYFFKNYQNEKKKGLSDLEISMICIGSILGASILVGCSILVYKKKPCAKKGYQTIEAPEV</sequence>